<dbReference type="InterPro" id="IPR043265">
    <property type="entry name" value="OCAT2"/>
</dbReference>
<dbReference type="PROSITE" id="PS52003">
    <property type="entry name" value="OCA"/>
    <property type="match status" value="1"/>
</dbReference>
<dbReference type="GO" id="GO:0070974">
    <property type="term" value="F:POU domain binding"/>
    <property type="evidence" value="ECO:0007669"/>
    <property type="project" value="InterPro"/>
</dbReference>
<sequence length="251" mass="27109">MINPVLRRVFPSFLSGKPKVYQGVRVKITVKELLQQRRARQAATGAAVSWGSSSIQFAEPVSPPHPAPFDAEPISSAPNYCPSRQFTNCFSCEESPGHLEQLVDSYLQAEAAFDPSLGTLQTPSHYIPDSFQPVPLCFNQGLATASPSPADLPNTLPHGCPAPQLPPFTPLTHSPPPALDPAPYGCPAEGWPCHPPSPYTPLACCCAACSPPHTDPKVPQRFPCPGTDCSGCLPPTDDFFRRDRSWDICYS</sequence>
<dbReference type="PANTHER" id="PTHR36689">
    <property type="entry name" value="COLORECTAL CANCER-ASSOCIATED PROTEIN 2"/>
    <property type="match status" value="1"/>
</dbReference>
<dbReference type="GO" id="GO:0005654">
    <property type="term" value="C:nucleoplasm"/>
    <property type="evidence" value="ECO:0007669"/>
    <property type="project" value="Ensembl"/>
</dbReference>
<evidence type="ECO:0000259" key="4">
    <source>
        <dbReference type="PROSITE" id="PS52003"/>
    </source>
</evidence>
<reference evidence="5" key="1">
    <citation type="submission" date="2015-11" db="EMBL/GenBank/DDBJ databases">
        <authorList>
            <consortium name="International Coturnix japonica Genome Analysis Consortium"/>
            <person name="Warren W."/>
            <person name="Burt D.W."/>
            <person name="Antin P.B."/>
            <person name="Lanford R."/>
            <person name="Gros J."/>
            <person name="Wilson R.K."/>
        </authorList>
    </citation>
    <scope>NUCLEOTIDE SEQUENCE [LARGE SCALE GENOMIC DNA]</scope>
</reference>
<organism evidence="5 6">
    <name type="scientific">Coturnix japonica</name>
    <name type="common">Japanese quail</name>
    <name type="synonym">Coturnix coturnix japonica</name>
    <dbReference type="NCBI Taxonomy" id="93934"/>
    <lineage>
        <taxon>Eukaryota</taxon>
        <taxon>Metazoa</taxon>
        <taxon>Chordata</taxon>
        <taxon>Craniata</taxon>
        <taxon>Vertebrata</taxon>
        <taxon>Euteleostomi</taxon>
        <taxon>Archelosauria</taxon>
        <taxon>Archosauria</taxon>
        <taxon>Dinosauria</taxon>
        <taxon>Saurischia</taxon>
        <taxon>Theropoda</taxon>
        <taxon>Coelurosauria</taxon>
        <taxon>Aves</taxon>
        <taxon>Neognathae</taxon>
        <taxon>Galloanserae</taxon>
        <taxon>Galliformes</taxon>
        <taxon>Phasianidae</taxon>
        <taxon>Perdicinae</taxon>
        <taxon>Coturnix</taxon>
    </lineage>
</organism>
<keyword evidence="1" id="KW-0805">Transcription regulation</keyword>
<dbReference type="AlphaFoldDB" id="A0A8C2YA14"/>
<gene>
    <name evidence="5" type="primary">POU2AF3</name>
</gene>
<keyword evidence="3" id="KW-0804">Transcription</keyword>
<name>A0A8C2YA14_COTJA</name>
<evidence type="ECO:0000256" key="2">
    <source>
        <dbReference type="ARBA" id="ARBA00023159"/>
    </source>
</evidence>
<evidence type="ECO:0000256" key="3">
    <source>
        <dbReference type="ARBA" id="ARBA00023163"/>
    </source>
</evidence>
<dbReference type="GeneTree" id="ENSGT00420000030454"/>
<reference evidence="5" key="3">
    <citation type="submission" date="2025-09" db="UniProtKB">
        <authorList>
            <consortium name="Ensembl"/>
        </authorList>
    </citation>
    <scope>IDENTIFICATION</scope>
</reference>
<feature type="domain" description="OCA" evidence="4">
    <location>
        <begin position="18"/>
        <end position="40"/>
    </location>
</feature>
<dbReference type="PANTHER" id="PTHR36689:SF1">
    <property type="entry name" value="POU CLASS 2 HOMEOBOX ASSOCIATING FACTOR 3"/>
    <property type="match status" value="1"/>
</dbReference>
<dbReference type="Proteomes" id="UP000694412">
    <property type="component" value="Chromosome 24"/>
</dbReference>
<evidence type="ECO:0000256" key="1">
    <source>
        <dbReference type="ARBA" id="ARBA00023015"/>
    </source>
</evidence>
<dbReference type="GO" id="GO:0003677">
    <property type="term" value="F:DNA binding"/>
    <property type="evidence" value="ECO:0007669"/>
    <property type="project" value="Ensembl"/>
</dbReference>
<proteinExistence type="predicted"/>
<dbReference type="Ensembl" id="ENSCJPT00005016640.1">
    <property type="protein sequence ID" value="ENSCJPP00005011388.1"/>
    <property type="gene ID" value="ENSCJPG00005009784.1"/>
</dbReference>
<keyword evidence="6" id="KW-1185">Reference proteome</keyword>
<evidence type="ECO:0000313" key="5">
    <source>
        <dbReference type="Ensembl" id="ENSCJPP00005011388.1"/>
    </source>
</evidence>
<keyword evidence="2" id="KW-0010">Activator</keyword>
<evidence type="ECO:0000313" key="6">
    <source>
        <dbReference type="Proteomes" id="UP000694412"/>
    </source>
</evidence>
<accession>A0A8C2YA14</accession>
<reference evidence="5" key="2">
    <citation type="submission" date="2025-08" db="UniProtKB">
        <authorList>
            <consortium name="Ensembl"/>
        </authorList>
    </citation>
    <scope>IDENTIFICATION</scope>
</reference>
<dbReference type="GO" id="GO:0003713">
    <property type="term" value="F:transcription coactivator activity"/>
    <property type="evidence" value="ECO:0007669"/>
    <property type="project" value="Ensembl"/>
</dbReference>
<dbReference type="GO" id="GO:0005829">
    <property type="term" value="C:cytosol"/>
    <property type="evidence" value="ECO:0007669"/>
    <property type="project" value="Ensembl"/>
</dbReference>
<protein>
    <submittedName>
        <fullName evidence="5">POU class 2 homeobox associating factor 3</fullName>
    </submittedName>
</protein>
<dbReference type="InterPro" id="IPR047571">
    <property type="entry name" value="OCA"/>
</dbReference>